<dbReference type="Proteomes" id="UP000028990">
    <property type="component" value="Unassembled WGS sequence"/>
</dbReference>
<reference evidence="2 3" key="1">
    <citation type="submission" date="2013-11" db="EMBL/GenBank/DDBJ databases">
        <title>The Damaraland mole rat (Fukomys damarensis) genome and evolution of African mole rats.</title>
        <authorList>
            <person name="Gladyshev V.N."/>
            <person name="Fang X."/>
        </authorList>
    </citation>
    <scope>NUCLEOTIDE SEQUENCE [LARGE SCALE GENOMIC DNA]</scope>
    <source>
        <tissue evidence="2">Liver</tissue>
    </source>
</reference>
<gene>
    <name evidence="2" type="ORF">H920_07310</name>
</gene>
<organism evidence="2 3">
    <name type="scientific">Fukomys damarensis</name>
    <name type="common">Damaraland mole rat</name>
    <name type="synonym">Cryptomys damarensis</name>
    <dbReference type="NCBI Taxonomy" id="885580"/>
    <lineage>
        <taxon>Eukaryota</taxon>
        <taxon>Metazoa</taxon>
        <taxon>Chordata</taxon>
        <taxon>Craniata</taxon>
        <taxon>Vertebrata</taxon>
        <taxon>Euteleostomi</taxon>
        <taxon>Mammalia</taxon>
        <taxon>Eutheria</taxon>
        <taxon>Euarchontoglires</taxon>
        <taxon>Glires</taxon>
        <taxon>Rodentia</taxon>
        <taxon>Hystricomorpha</taxon>
        <taxon>Bathyergidae</taxon>
        <taxon>Fukomys</taxon>
    </lineage>
</organism>
<evidence type="ECO:0000256" key="1">
    <source>
        <dbReference type="SAM" id="MobiDB-lite"/>
    </source>
</evidence>
<sequence length="296" mass="32096">MGEAQELLSTGTATLGLVQCWPPVSPISQTELLAGLSVLGLQAGLAHRPPQTLSDLREDGGTDLGHASPGVPTWASEKARWSFLGRQGYLPTGQARPPCKPYTSLGNKEPWEHCRSGGSHLTAAWKRPSLSKLPQKDQEVPTRLCPSKPILVLPWVGSRPACQGWRYKEEPGPRPGLSSHPLTSLDSQLSEHPLQSASALATPQHSHTPQENPGEADDPGGTAPFPAFLQGVSFWAWTVLTIRVSLLSMSSVIESFLQLHSQVHHTGTLLLAQLERYEPTETEPKREEQGGMSLWA</sequence>
<dbReference type="EMBL" id="KN122298">
    <property type="protein sequence ID" value="KFO31256.1"/>
    <property type="molecule type" value="Genomic_DNA"/>
</dbReference>
<feature type="compositionally biased region" description="Polar residues" evidence="1">
    <location>
        <begin position="180"/>
        <end position="211"/>
    </location>
</feature>
<protein>
    <submittedName>
        <fullName evidence="2">Uncharacterized protein</fullName>
    </submittedName>
</protein>
<feature type="region of interest" description="Disordered" evidence="1">
    <location>
        <begin position="166"/>
        <end position="223"/>
    </location>
</feature>
<dbReference type="AlphaFoldDB" id="A0A091E800"/>
<evidence type="ECO:0000313" key="2">
    <source>
        <dbReference type="EMBL" id="KFO31256.1"/>
    </source>
</evidence>
<name>A0A091E800_FUKDA</name>
<evidence type="ECO:0000313" key="3">
    <source>
        <dbReference type="Proteomes" id="UP000028990"/>
    </source>
</evidence>
<proteinExistence type="predicted"/>
<accession>A0A091E800</accession>
<keyword evidence="3" id="KW-1185">Reference proteome</keyword>